<dbReference type="AlphaFoldDB" id="A0A1M6ZQZ4"/>
<dbReference type="OrthoDB" id="3177763at2"/>
<dbReference type="InterPro" id="IPR039422">
    <property type="entry name" value="MarR/SlyA-like"/>
</dbReference>
<accession>A0A1M6ZQZ4</accession>
<dbReference type="GO" id="GO:0003700">
    <property type="term" value="F:DNA-binding transcription factor activity"/>
    <property type="evidence" value="ECO:0007669"/>
    <property type="project" value="InterPro"/>
</dbReference>
<dbReference type="Pfam" id="PF12802">
    <property type="entry name" value="MarR_2"/>
    <property type="match status" value="1"/>
</dbReference>
<dbReference type="GO" id="GO:0006950">
    <property type="term" value="P:response to stress"/>
    <property type="evidence" value="ECO:0007669"/>
    <property type="project" value="TreeGrafter"/>
</dbReference>
<evidence type="ECO:0000313" key="3">
    <source>
        <dbReference type="EMBL" id="SHL32882.1"/>
    </source>
</evidence>
<sequence length="206" mass="22560">MQRNGSNLRECTLLFDVWLVTHLTSRLLDDHLRPLGLTGDEFGLYSLIHSVEPIAPGQVSRLTGMAQTTVSGMVRRLAARGHLVQVPNPQDARSRLLRLSDDGRHVTEEAAGVLVTILPRLHGALASGPDAVRTALADLDSALRGLTDVAPRPYAAPAVENDDGPPHVTYGGPRLSEAQEAEVRMFIDWLRTRDRKPPQLTSDDLR</sequence>
<gene>
    <name evidence="3" type="ORF">SAMN05443637_124119</name>
</gene>
<dbReference type="RefSeq" id="WP_084755857.1">
    <property type="nucleotide sequence ID" value="NZ_CALGVN010000043.1"/>
</dbReference>
<evidence type="ECO:0000313" key="4">
    <source>
        <dbReference type="Proteomes" id="UP000184363"/>
    </source>
</evidence>
<feature type="region of interest" description="Disordered" evidence="1">
    <location>
        <begin position="155"/>
        <end position="175"/>
    </location>
</feature>
<dbReference type="EMBL" id="FRAP01000024">
    <property type="protein sequence ID" value="SHL32882.1"/>
    <property type="molecule type" value="Genomic_DNA"/>
</dbReference>
<organism evidence="3 4">
    <name type="scientific">Pseudonocardia thermophila</name>
    <dbReference type="NCBI Taxonomy" id="1848"/>
    <lineage>
        <taxon>Bacteria</taxon>
        <taxon>Bacillati</taxon>
        <taxon>Actinomycetota</taxon>
        <taxon>Actinomycetes</taxon>
        <taxon>Pseudonocardiales</taxon>
        <taxon>Pseudonocardiaceae</taxon>
        <taxon>Pseudonocardia</taxon>
    </lineage>
</organism>
<protein>
    <submittedName>
        <fullName evidence="3">DNA-binding transcriptional regulator, MarR family</fullName>
    </submittedName>
</protein>
<dbReference type="GO" id="GO:0003677">
    <property type="term" value="F:DNA binding"/>
    <property type="evidence" value="ECO:0007669"/>
    <property type="project" value="UniProtKB-KW"/>
</dbReference>
<keyword evidence="4" id="KW-1185">Reference proteome</keyword>
<dbReference type="InterPro" id="IPR036388">
    <property type="entry name" value="WH-like_DNA-bd_sf"/>
</dbReference>
<dbReference type="InterPro" id="IPR000835">
    <property type="entry name" value="HTH_MarR-typ"/>
</dbReference>
<dbReference type="PROSITE" id="PS50995">
    <property type="entry name" value="HTH_MARR_2"/>
    <property type="match status" value="1"/>
</dbReference>
<feature type="domain" description="HTH marR-type" evidence="2">
    <location>
        <begin position="1"/>
        <end position="148"/>
    </location>
</feature>
<proteinExistence type="predicted"/>
<name>A0A1M6ZQZ4_PSETH</name>
<dbReference type="SMART" id="SM00347">
    <property type="entry name" value="HTH_MARR"/>
    <property type="match status" value="1"/>
</dbReference>
<dbReference type="Gene3D" id="1.10.10.10">
    <property type="entry name" value="Winged helix-like DNA-binding domain superfamily/Winged helix DNA-binding domain"/>
    <property type="match status" value="1"/>
</dbReference>
<dbReference type="Proteomes" id="UP000184363">
    <property type="component" value="Unassembled WGS sequence"/>
</dbReference>
<dbReference type="PANTHER" id="PTHR33164">
    <property type="entry name" value="TRANSCRIPTIONAL REGULATOR, MARR FAMILY"/>
    <property type="match status" value="1"/>
</dbReference>
<evidence type="ECO:0000256" key="1">
    <source>
        <dbReference type="SAM" id="MobiDB-lite"/>
    </source>
</evidence>
<evidence type="ECO:0000259" key="2">
    <source>
        <dbReference type="PROSITE" id="PS50995"/>
    </source>
</evidence>
<keyword evidence="3" id="KW-0238">DNA-binding</keyword>
<dbReference type="InterPro" id="IPR036390">
    <property type="entry name" value="WH_DNA-bd_sf"/>
</dbReference>
<reference evidence="3 4" key="1">
    <citation type="submission" date="2016-11" db="EMBL/GenBank/DDBJ databases">
        <authorList>
            <person name="Jaros S."/>
            <person name="Januszkiewicz K."/>
            <person name="Wedrychowicz H."/>
        </authorList>
    </citation>
    <scope>NUCLEOTIDE SEQUENCE [LARGE SCALE GENOMIC DNA]</scope>
    <source>
        <strain evidence="3 4">DSM 43832</strain>
    </source>
</reference>
<dbReference type="SUPFAM" id="SSF46785">
    <property type="entry name" value="Winged helix' DNA-binding domain"/>
    <property type="match status" value="1"/>
</dbReference>
<dbReference type="PANTHER" id="PTHR33164:SF102">
    <property type="entry name" value="TRANSCRIPTIONAL REGULATORY PROTEIN"/>
    <property type="match status" value="1"/>
</dbReference>